<evidence type="ECO:0000313" key="2">
    <source>
        <dbReference type="Proteomes" id="UP000194350"/>
    </source>
</evidence>
<dbReference type="RefSeq" id="WP_086109610.1">
    <property type="nucleotide sequence ID" value="NZ_CAWNGD010000035.1"/>
</dbReference>
<proteinExistence type="predicted"/>
<accession>A0A1Y2SCH2</accession>
<sequence length="132" mass="14644">MAQFQSEKYFADGYANIFGHLNNSLINIQTPNLASGHTLGYPIISGQLPNPLKYSQAANMQSGHNMRVSFSDAQTLQSSFSGVQKKDSTANATLWDHASLRHEINQSVIRNPNLVYEELQQLKSLPSLRVPV</sequence>
<dbReference type="STRING" id="351656.Xvie_02502"/>
<dbReference type="AlphaFoldDB" id="A0A1Y2SCH2"/>
<dbReference type="EMBL" id="MUBJ01000013">
    <property type="protein sequence ID" value="OTA15649.1"/>
    <property type="molecule type" value="Genomic_DNA"/>
</dbReference>
<keyword evidence="2" id="KW-1185">Reference proteome</keyword>
<reference evidence="1 2" key="1">
    <citation type="submission" date="2016-10" db="EMBL/GenBank/DDBJ databases">
        <title>Systematic genetic and metabolomic analysis of Xenorhabdus and Photorhabdus spp., highlights the requirements for a dual symbiotic and pathogenic life style.</title>
        <authorList>
            <person name="Tobias N.J."/>
            <person name="Wolff H."/>
            <person name="Djahanschiri B."/>
            <person name="Pidot S.J."/>
            <person name="Stinear T.P."/>
            <person name="Ebersberger I."/>
            <person name="Bode H.B."/>
        </authorList>
    </citation>
    <scope>NUCLEOTIDE SEQUENCE [LARGE SCALE GENOMIC DNA]</scope>
    <source>
        <strain evidence="1 2">DSM 22392</strain>
    </source>
</reference>
<organism evidence="1 2">
    <name type="scientific">Xenorhabdus vietnamensis</name>
    <dbReference type="NCBI Taxonomy" id="351656"/>
    <lineage>
        <taxon>Bacteria</taxon>
        <taxon>Pseudomonadati</taxon>
        <taxon>Pseudomonadota</taxon>
        <taxon>Gammaproteobacteria</taxon>
        <taxon>Enterobacterales</taxon>
        <taxon>Morganellaceae</taxon>
        <taxon>Xenorhabdus</taxon>
    </lineage>
</organism>
<dbReference type="Proteomes" id="UP000194350">
    <property type="component" value="Unassembled WGS sequence"/>
</dbReference>
<dbReference type="OrthoDB" id="6445882at2"/>
<gene>
    <name evidence="1" type="ORF">Xvie_02502</name>
</gene>
<evidence type="ECO:0000313" key="1">
    <source>
        <dbReference type="EMBL" id="OTA15649.1"/>
    </source>
</evidence>
<comment type="caution">
    <text evidence="1">The sequence shown here is derived from an EMBL/GenBank/DDBJ whole genome shotgun (WGS) entry which is preliminary data.</text>
</comment>
<name>A0A1Y2SCH2_9GAMM</name>
<protein>
    <submittedName>
        <fullName evidence="1">Uncharacterized protein</fullName>
    </submittedName>
</protein>